<gene>
    <name evidence="8" type="ORF">C7I84_12795</name>
</gene>
<evidence type="ECO:0000313" key="8">
    <source>
        <dbReference type="EMBL" id="PSJ59511.1"/>
    </source>
</evidence>
<evidence type="ECO:0000259" key="7">
    <source>
        <dbReference type="PROSITE" id="PS50110"/>
    </source>
</evidence>
<keyword evidence="1 5" id="KW-0597">Phosphoprotein</keyword>
<proteinExistence type="predicted"/>
<dbReference type="GO" id="GO:0003677">
    <property type="term" value="F:DNA binding"/>
    <property type="evidence" value="ECO:0007669"/>
    <property type="project" value="UniProtKB-KW"/>
</dbReference>
<accession>A0A2P7SAX7</accession>
<evidence type="ECO:0000256" key="4">
    <source>
        <dbReference type="ARBA" id="ARBA00023163"/>
    </source>
</evidence>
<dbReference type="GO" id="GO:0000160">
    <property type="term" value="P:phosphorelay signal transduction system"/>
    <property type="evidence" value="ECO:0007669"/>
    <property type="project" value="InterPro"/>
</dbReference>
<feature type="domain" description="HTH luxR-type" evidence="6">
    <location>
        <begin position="150"/>
        <end position="215"/>
    </location>
</feature>
<dbReference type="InterPro" id="IPR000792">
    <property type="entry name" value="Tscrpt_reg_LuxR_C"/>
</dbReference>
<reference evidence="8 9" key="1">
    <citation type="submission" date="2018-03" db="EMBL/GenBank/DDBJ databases">
        <title>The draft genome of Mesorhizobium sp. 6GN-30.</title>
        <authorList>
            <person name="Liu L."/>
            <person name="Li L."/>
            <person name="Wang T."/>
            <person name="Zhang X."/>
            <person name="Liang L."/>
        </authorList>
    </citation>
    <scope>NUCLEOTIDE SEQUENCE [LARGE SCALE GENOMIC DNA]</scope>
    <source>
        <strain evidence="8 9">6GN30</strain>
    </source>
</reference>
<dbReference type="InterPro" id="IPR058245">
    <property type="entry name" value="NreC/VraR/RcsB-like_REC"/>
</dbReference>
<dbReference type="CDD" id="cd17535">
    <property type="entry name" value="REC_NarL-like"/>
    <property type="match status" value="1"/>
</dbReference>
<dbReference type="OrthoDB" id="9782896at2"/>
<evidence type="ECO:0000313" key="9">
    <source>
        <dbReference type="Proteomes" id="UP000241229"/>
    </source>
</evidence>
<comment type="caution">
    <text evidence="8">The sequence shown here is derived from an EMBL/GenBank/DDBJ whole genome shotgun (WGS) entry which is preliminary data.</text>
</comment>
<sequence length="219" mass="23366">MNRPLAVILAEDHAIVREGLKMLLSTLDDVAVVGEAADGEALLGLVRETRADLLILDLGMPGVAGIQLISDIRSLAPRLRILVLTANVEPRTVRAAIEAGASGYLTKDGDPAELADAVAAVRKGGTYIARSVRFALTEPARTARLPDGEQVVSPIPLTLRERQILLLVAQGQTARMVAERLGISPLTARKHRENLMRKLNLHSAAELTAYAVRLGLPAG</sequence>
<dbReference type="InterPro" id="IPR039420">
    <property type="entry name" value="WalR-like"/>
</dbReference>
<dbReference type="InterPro" id="IPR016032">
    <property type="entry name" value="Sig_transdc_resp-reg_C-effctor"/>
</dbReference>
<dbReference type="RefSeq" id="WP_106772586.1">
    <property type="nucleotide sequence ID" value="NZ_PXYK01000011.1"/>
</dbReference>
<dbReference type="PANTHER" id="PTHR43214:SF41">
    <property type="entry name" value="NITRATE_NITRITE RESPONSE REGULATOR PROTEIN NARP"/>
    <property type="match status" value="1"/>
</dbReference>
<keyword evidence="4" id="KW-0804">Transcription</keyword>
<dbReference type="PROSITE" id="PS50043">
    <property type="entry name" value="HTH_LUXR_2"/>
    <property type="match status" value="1"/>
</dbReference>
<evidence type="ECO:0000256" key="5">
    <source>
        <dbReference type="PROSITE-ProRule" id="PRU00169"/>
    </source>
</evidence>
<dbReference type="SUPFAM" id="SSF46894">
    <property type="entry name" value="C-terminal effector domain of the bipartite response regulators"/>
    <property type="match status" value="1"/>
</dbReference>
<evidence type="ECO:0000256" key="2">
    <source>
        <dbReference type="ARBA" id="ARBA00023015"/>
    </source>
</evidence>
<feature type="domain" description="Response regulatory" evidence="7">
    <location>
        <begin position="6"/>
        <end position="122"/>
    </location>
</feature>
<dbReference type="Pfam" id="PF00196">
    <property type="entry name" value="GerE"/>
    <property type="match status" value="1"/>
</dbReference>
<dbReference type="SUPFAM" id="SSF52172">
    <property type="entry name" value="CheY-like"/>
    <property type="match status" value="1"/>
</dbReference>
<dbReference type="SMART" id="SM00448">
    <property type="entry name" value="REC"/>
    <property type="match status" value="1"/>
</dbReference>
<feature type="modified residue" description="4-aspartylphosphate" evidence="5">
    <location>
        <position position="57"/>
    </location>
</feature>
<dbReference type="AlphaFoldDB" id="A0A2P7SAX7"/>
<keyword evidence="2" id="KW-0805">Transcription regulation</keyword>
<evidence type="ECO:0000259" key="6">
    <source>
        <dbReference type="PROSITE" id="PS50043"/>
    </source>
</evidence>
<dbReference type="Gene3D" id="3.40.50.2300">
    <property type="match status" value="1"/>
</dbReference>
<evidence type="ECO:0000256" key="3">
    <source>
        <dbReference type="ARBA" id="ARBA00023125"/>
    </source>
</evidence>
<dbReference type="Pfam" id="PF00072">
    <property type="entry name" value="Response_reg"/>
    <property type="match status" value="1"/>
</dbReference>
<dbReference type="CDD" id="cd06170">
    <property type="entry name" value="LuxR_C_like"/>
    <property type="match status" value="1"/>
</dbReference>
<evidence type="ECO:0000256" key="1">
    <source>
        <dbReference type="ARBA" id="ARBA00022553"/>
    </source>
</evidence>
<dbReference type="Proteomes" id="UP000241229">
    <property type="component" value="Unassembled WGS sequence"/>
</dbReference>
<dbReference type="PANTHER" id="PTHR43214">
    <property type="entry name" value="TWO-COMPONENT RESPONSE REGULATOR"/>
    <property type="match status" value="1"/>
</dbReference>
<dbReference type="EMBL" id="PXYK01000011">
    <property type="protein sequence ID" value="PSJ59511.1"/>
    <property type="molecule type" value="Genomic_DNA"/>
</dbReference>
<name>A0A2P7SAX7_9HYPH</name>
<dbReference type="PROSITE" id="PS50110">
    <property type="entry name" value="RESPONSE_REGULATORY"/>
    <property type="match status" value="1"/>
</dbReference>
<dbReference type="GO" id="GO:0006355">
    <property type="term" value="P:regulation of DNA-templated transcription"/>
    <property type="evidence" value="ECO:0007669"/>
    <property type="project" value="InterPro"/>
</dbReference>
<protein>
    <submittedName>
        <fullName evidence="8">DNA-binding response regulator</fullName>
    </submittedName>
</protein>
<dbReference type="PRINTS" id="PR00038">
    <property type="entry name" value="HTHLUXR"/>
</dbReference>
<keyword evidence="3 8" id="KW-0238">DNA-binding</keyword>
<dbReference type="SMART" id="SM00421">
    <property type="entry name" value="HTH_LUXR"/>
    <property type="match status" value="1"/>
</dbReference>
<dbReference type="InterPro" id="IPR011006">
    <property type="entry name" value="CheY-like_superfamily"/>
</dbReference>
<keyword evidence="9" id="KW-1185">Reference proteome</keyword>
<organism evidence="8 9">
    <name type="scientific">Kumtagia ephedrae</name>
    <dbReference type="NCBI Taxonomy" id="2116701"/>
    <lineage>
        <taxon>Bacteria</taxon>
        <taxon>Pseudomonadati</taxon>
        <taxon>Pseudomonadota</taxon>
        <taxon>Alphaproteobacteria</taxon>
        <taxon>Hyphomicrobiales</taxon>
        <taxon>Phyllobacteriaceae</taxon>
        <taxon>Kumtagia</taxon>
    </lineage>
</organism>
<dbReference type="InterPro" id="IPR001789">
    <property type="entry name" value="Sig_transdc_resp-reg_receiver"/>
</dbReference>